<name>A0AA94V9N2_RHIRH</name>
<dbReference type="AlphaFoldDB" id="A0AA94V9N2"/>
<gene>
    <name evidence="1" type="ORF">EXN24_21445</name>
</gene>
<protein>
    <submittedName>
        <fullName evidence="1">Uncharacterized protein</fullName>
    </submittedName>
</protein>
<accession>A0AA94V9N2</accession>
<organism evidence="1 2">
    <name type="scientific">Rhizobium rhizogenes</name>
    <name type="common">Agrobacterium rhizogenes</name>
    <dbReference type="NCBI Taxonomy" id="359"/>
    <lineage>
        <taxon>Bacteria</taxon>
        <taxon>Pseudomonadati</taxon>
        <taxon>Pseudomonadota</taxon>
        <taxon>Alphaproteobacteria</taxon>
        <taxon>Hyphomicrobiales</taxon>
        <taxon>Rhizobiaceae</taxon>
        <taxon>Rhizobium/Agrobacterium group</taxon>
        <taxon>Rhizobium</taxon>
    </lineage>
</organism>
<evidence type="ECO:0000313" key="1">
    <source>
        <dbReference type="EMBL" id="TRA85853.1"/>
    </source>
</evidence>
<dbReference type="RefSeq" id="WP_142851502.1">
    <property type="nucleotide sequence ID" value="NZ_SGOB01000006.1"/>
</dbReference>
<evidence type="ECO:0000313" key="2">
    <source>
        <dbReference type="Proteomes" id="UP000320858"/>
    </source>
</evidence>
<sequence>MSAIYIKYNHALNELFFSGRFAWRPVYLSLDAGMRAELAAALDEEEEGLEEKICEVSGNVLDRVGNPYASINAQAKVWWRKSRSSPPPFTALLFALSHAAAQMAADGNFGPNNYYLRLAQALGRERQLLSFHGKYTDSLWELLSQWLTENNYELGRPTAMAINSWKYVGKALSQVVVRAGDRELFHDMFTRYGFSGNESISPDEIRHYLANWMLTSKPNRRLKAAWQKTELQQRVSEAAIAELASWGRTDGVPAGGAATHDGKLSVKLSLIASFVTRFPRPTMMDLQIGRSEERSEPLQPLAIDGVPGQVFSLANEDFGTFATILPRPIGADGRTLSRSYSFAAPGDTHLHWQPRIVIPLAKANDGPYWIEVTRVAFGQPHLILVRNIAGFPKKVEAYLSDAALEMPARVMPQDLPGLPTDWVLYKDARIGQPSSTPPLDLEALVPISDEGALSVEGSFQLARGIFHSRSELIASVLAPQGPTELLAVPLGSCSGQAIKGVREVGNACRLRIAGKEAKGYAGLRLEWRTGTEVVASAEILLRDADTPRALNRQGRDALSYHNPISAAGLLQGNAQLGLVSVAGVVVAGIGDDRDDGTAITLHNQLSQGESEEVQDATLVGPILKHVANQTCAERGYHIWRCETLEPGRPKKTPLRQECKDCAQAIIVVDRGKKTAQVMPVGLRAMKSFTGVDSRSLPCIDHDLFFDALCFLGTGSWGKFESLLADKVAMPWQAREIAQNYALLGLLDLELRPGTNIVQRWSVPACAAGFIDDATAFLSGFRSQSMLASLSVAIRHAGGQVMQAPRSSVPGHVEIRGLAPSRLSEALTAITDPLGRPISVNQGPGRKIASACLEWGNLDDCLVPVSIGSQANLQSFNVKTARWENVNSTSKKGAHRWNDGRQTYAFIDEAGHSLAGQYQVVKLMAARAQQHRLHAYDATKRAFLATLGCDAPGLLGRALVACSGSLPEISDGLLKYSNVDPHTARQVLDAMYRKEEVRNEARYAHQRH</sequence>
<reference evidence="1 2" key="1">
    <citation type="journal article" date="2019" name="Appl. Microbiol. Biotechnol.">
        <title>Differential efficiency of wild type rhizogenic strains for rol gene transformation of plants.</title>
        <authorList>
            <person name="Desmet S."/>
            <person name="De Keyser E."/>
            <person name="Van Vaerenbergh J."/>
            <person name="Baeyen S."/>
            <person name="Van Huylenbroeck J."/>
            <person name="Geelen D."/>
            <person name="Dhooghe E."/>
        </authorList>
    </citation>
    <scope>NUCLEOTIDE SEQUENCE [LARGE SCALE GENOMIC DNA]</scope>
    <source>
        <strain evidence="1 2">B 4.1</strain>
    </source>
</reference>
<proteinExistence type="predicted"/>
<comment type="caution">
    <text evidence="1">The sequence shown here is derived from an EMBL/GenBank/DDBJ whole genome shotgun (WGS) entry which is preliminary data.</text>
</comment>
<dbReference type="Proteomes" id="UP000320858">
    <property type="component" value="Unassembled WGS sequence"/>
</dbReference>
<dbReference type="EMBL" id="SGOB01000006">
    <property type="protein sequence ID" value="TRA85853.1"/>
    <property type="molecule type" value="Genomic_DNA"/>
</dbReference>